<comment type="similarity">
    <text evidence="2 8">Belongs to the glycosyltransferase 92 family.</text>
</comment>
<evidence type="ECO:0000256" key="9">
    <source>
        <dbReference type="SAM" id="MobiDB-lite"/>
    </source>
</evidence>
<sequence length="193" mass="22284">MKPIYAAEFLIVGDFDDILVPDHGTYYDEFIRLAVPNAAALVYNRFHVHITTAKNASYFSLFDTLMSAKVDVHIPLTPKYVANTAMAESLWIHSPYIVRSNCIFQSVPVMEGRMFHLRKWHFLEDDEAAAYNKSISEDNNLTVQTPDFSDFSQRTTTQYLTQLQQLPEEHDNGQCQPRFDHEIETQKPEKFSS</sequence>
<dbReference type="WBParaSite" id="Gr19_v10_g12877.t1">
    <property type="protein sequence ID" value="Gr19_v10_g12877.t1"/>
    <property type="gene ID" value="Gr19_v10_g12877"/>
</dbReference>
<comment type="subcellular location">
    <subcellularLocation>
        <location evidence="1">Membrane</location>
        <topology evidence="1">Single-pass membrane protein</topology>
    </subcellularLocation>
</comment>
<dbReference type="InterPro" id="IPR052012">
    <property type="entry name" value="GTase_92"/>
</dbReference>
<dbReference type="InterPro" id="IPR008166">
    <property type="entry name" value="Glyco_transf_92"/>
</dbReference>
<organism evidence="10 11">
    <name type="scientific">Globodera rostochiensis</name>
    <name type="common">Golden nematode worm</name>
    <name type="synonym">Heterodera rostochiensis</name>
    <dbReference type="NCBI Taxonomy" id="31243"/>
    <lineage>
        <taxon>Eukaryota</taxon>
        <taxon>Metazoa</taxon>
        <taxon>Ecdysozoa</taxon>
        <taxon>Nematoda</taxon>
        <taxon>Chromadorea</taxon>
        <taxon>Rhabditida</taxon>
        <taxon>Tylenchina</taxon>
        <taxon>Tylenchomorpha</taxon>
        <taxon>Tylenchoidea</taxon>
        <taxon>Heteroderidae</taxon>
        <taxon>Heteroderinae</taxon>
        <taxon>Globodera</taxon>
    </lineage>
</organism>
<accession>A0A914H1S8</accession>
<proteinExistence type="inferred from homology"/>
<dbReference type="AlphaFoldDB" id="A0A914H1S8"/>
<evidence type="ECO:0000313" key="11">
    <source>
        <dbReference type="WBParaSite" id="Gr19_v10_g12877.t1"/>
    </source>
</evidence>
<evidence type="ECO:0000256" key="6">
    <source>
        <dbReference type="ARBA" id="ARBA00022989"/>
    </source>
</evidence>
<keyword evidence="4 8" id="KW-0808">Transferase</keyword>
<evidence type="ECO:0000256" key="2">
    <source>
        <dbReference type="ARBA" id="ARBA00007647"/>
    </source>
</evidence>
<name>A0A914H1S8_GLORO</name>
<dbReference type="GO" id="GO:0016757">
    <property type="term" value="F:glycosyltransferase activity"/>
    <property type="evidence" value="ECO:0007669"/>
    <property type="project" value="UniProtKB-UniRule"/>
</dbReference>
<evidence type="ECO:0000256" key="3">
    <source>
        <dbReference type="ARBA" id="ARBA00022676"/>
    </source>
</evidence>
<evidence type="ECO:0000313" key="10">
    <source>
        <dbReference type="Proteomes" id="UP000887572"/>
    </source>
</evidence>
<evidence type="ECO:0000256" key="5">
    <source>
        <dbReference type="ARBA" id="ARBA00022692"/>
    </source>
</evidence>
<keyword evidence="3 8" id="KW-0328">Glycosyltransferase</keyword>
<dbReference type="EC" id="2.4.1.-" evidence="8"/>
<keyword evidence="7" id="KW-0472">Membrane</keyword>
<dbReference type="PANTHER" id="PTHR21645">
    <property type="entry name" value="GLYCOSYLTRANSFERASE FAMILY 92 PROTEIN"/>
    <property type="match status" value="1"/>
</dbReference>
<keyword evidence="5" id="KW-0812">Transmembrane</keyword>
<keyword evidence="10" id="KW-1185">Reference proteome</keyword>
<evidence type="ECO:0000256" key="4">
    <source>
        <dbReference type="ARBA" id="ARBA00022679"/>
    </source>
</evidence>
<dbReference type="PANTHER" id="PTHR21645:SF22">
    <property type="entry name" value="GLYCOSYLTRANSFERASE FAMILY 92 PROTEIN"/>
    <property type="match status" value="1"/>
</dbReference>
<evidence type="ECO:0000256" key="1">
    <source>
        <dbReference type="ARBA" id="ARBA00004167"/>
    </source>
</evidence>
<feature type="region of interest" description="Disordered" evidence="9">
    <location>
        <begin position="168"/>
        <end position="193"/>
    </location>
</feature>
<protein>
    <recommendedName>
        <fullName evidence="8">Glycosyltransferase family 92 protein</fullName>
        <ecNumber evidence="8">2.4.1.-</ecNumber>
    </recommendedName>
</protein>
<evidence type="ECO:0000256" key="7">
    <source>
        <dbReference type="ARBA" id="ARBA00023136"/>
    </source>
</evidence>
<keyword evidence="6" id="KW-1133">Transmembrane helix</keyword>
<evidence type="ECO:0000256" key="8">
    <source>
        <dbReference type="RuleBase" id="RU366017"/>
    </source>
</evidence>
<dbReference type="Pfam" id="PF01697">
    <property type="entry name" value="Glyco_transf_92"/>
    <property type="match status" value="1"/>
</dbReference>
<dbReference type="GO" id="GO:0016020">
    <property type="term" value="C:membrane"/>
    <property type="evidence" value="ECO:0007669"/>
    <property type="project" value="UniProtKB-SubCell"/>
</dbReference>
<dbReference type="Proteomes" id="UP000887572">
    <property type="component" value="Unplaced"/>
</dbReference>
<reference evidence="11" key="1">
    <citation type="submission" date="2022-11" db="UniProtKB">
        <authorList>
            <consortium name="WormBaseParasite"/>
        </authorList>
    </citation>
    <scope>IDENTIFICATION</scope>
</reference>